<dbReference type="InterPro" id="IPR036661">
    <property type="entry name" value="Luciferase-like_sf"/>
</dbReference>
<dbReference type="GO" id="GO:0008726">
    <property type="term" value="F:alkanesulfonate monooxygenase activity"/>
    <property type="evidence" value="ECO:0007669"/>
    <property type="project" value="TreeGrafter"/>
</dbReference>
<dbReference type="NCBIfam" id="TIGR03619">
    <property type="entry name" value="F420_Rv2161c"/>
    <property type="match status" value="1"/>
</dbReference>
<accession>A0A6F8XJQ2</accession>
<evidence type="ECO:0000313" key="7">
    <source>
        <dbReference type="Proteomes" id="UP000502508"/>
    </source>
</evidence>
<reference evidence="6 7" key="1">
    <citation type="submission" date="2020-03" db="EMBL/GenBank/DDBJ databases">
        <title>Whole genome shotgun sequence of Phytohabitans flavus NBRC 107702.</title>
        <authorList>
            <person name="Komaki H."/>
            <person name="Tamura T."/>
        </authorList>
    </citation>
    <scope>NUCLEOTIDE SEQUENCE [LARGE SCALE GENOMIC DNA]</scope>
    <source>
        <strain evidence="6 7">NBRC 107702</strain>
    </source>
</reference>
<evidence type="ECO:0000256" key="3">
    <source>
        <dbReference type="ARBA" id="ARBA00023002"/>
    </source>
</evidence>
<dbReference type="PANTHER" id="PTHR42847:SF4">
    <property type="entry name" value="ALKANESULFONATE MONOOXYGENASE-RELATED"/>
    <property type="match status" value="1"/>
</dbReference>
<dbReference type="InterPro" id="IPR011251">
    <property type="entry name" value="Luciferase-like_dom"/>
</dbReference>
<evidence type="ECO:0000259" key="5">
    <source>
        <dbReference type="Pfam" id="PF00296"/>
    </source>
</evidence>
<sequence length="285" mass="30764">MRFAISYSPPFHGVDPEIVVGYARHAEQCGFEAIYLPEHIVLYPGAALGQVPIPPTLDYPDPLDTLAFVAAATSRILLGTGVLLLPYHHPVVLAKRLATIDVLSRGRMRLLTVGLGTLPREASATGVDFATRGRRADEAIDVLRLLWGGGEEGVSFHGEFFDFEDLTCYPKPYGVTHLPIHIGGSSRAAARRAGRRGDGWFPGGLLSPDERRAQLDLAHATAVEAGRDPAALEHTRWASIEVTAERVEALAAEGVTRIVVGASAEDPAEQRAQMDAFAERFQLAV</sequence>
<dbReference type="AlphaFoldDB" id="A0A6F8XJQ2"/>
<gene>
    <name evidence="6" type="primary">ssuD_1</name>
    <name evidence="6" type="ORF">Pflav_004500</name>
</gene>
<reference evidence="6 7" key="2">
    <citation type="submission" date="2020-03" db="EMBL/GenBank/DDBJ databases">
        <authorList>
            <person name="Ichikawa N."/>
            <person name="Kimura A."/>
            <person name="Kitahashi Y."/>
            <person name="Uohara A."/>
        </authorList>
    </citation>
    <scope>NUCLEOTIDE SEQUENCE [LARGE SCALE GENOMIC DNA]</scope>
    <source>
        <strain evidence="6 7">NBRC 107702</strain>
    </source>
</reference>
<dbReference type="Proteomes" id="UP000502508">
    <property type="component" value="Chromosome"/>
</dbReference>
<evidence type="ECO:0000313" key="6">
    <source>
        <dbReference type="EMBL" id="BCB74040.1"/>
    </source>
</evidence>
<dbReference type="SUPFAM" id="SSF51679">
    <property type="entry name" value="Bacterial luciferase-like"/>
    <property type="match status" value="1"/>
</dbReference>
<keyword evidence="2" id="KW-0288">FMN</keyword>
<dbReference type="PANTHER" id="PTHR42847">
    <property type="entry name" value="ALKANESULFONATE MONOOXYGENASE"/>
    <property type="match status" value="1"/>
</dbReference>
<protein>
    <submittedName>
        <fullName evidence="6">LLM class F420-dependent oxidoreductase</fullName>
    </submittedName>
</protein>
<dbReference type="KEGG" id="pfla:Pflav_004500"/>
<evidence type="ECO:0000256" key="4">
    <source>
        <dbReference type="ARBA" id="ARBA00023033"/>
    </source>
</evidence>
<dbReference type="RefSeq" id="WP_173033300.1">
    <property type="nucleotide sequence ID" value="NZ_AP022870.1"/>
</dbReference>
<keyword evidence="7" id="KW-1185">Reference proteome</keyword>
<dbReference type="GO" id="GO:0046306">
    <property type="term" value="P:alkanesulfonate catabolic process"/>
    <property type="evidence" value="ECO:0007669"/>
    <property type="project" value="TreeGrafter"/>
</dbReference>
<evidence type="ECO:0000256" key="2">
    <source>
        <dbReference type="ARBA" id="ARBA00022643"/>
    </source>
</evidence>
<keyword evidence="3" id="KW-0560">Oxidoreductase</keyword>
<dbReference type="InterPro" id="IPR019921">
    <property type="entry name" value="Lucif-like_OxRdtase_Rv2161c"/>
</dbReference>
<keyword evidence="1" id="KW-0285">Flavoprotein</keyword>
<feature type="domain" description="Luciferase-like" evidence="5">
    <location>
        <begin position="15"/>
        <end position="273"/>
    </location>
</feature>
<evidence type="ECO:0000256" key="1">
    <source>
        <dbReference type="ARBA" id="ARBA00022630"/>
    </source>
</evidence>
<proteinExistence type="predicted"/>
<keyword evidence="4" id="KW-0503">Monooxygenase</keyword>
<dbReference type="Gene3D" id="3.20.20.30">
    <property type="entry name" value="Luciferase-like domain"/>
    <property type="match status" value="1"/>
</dbReference>
<name>A0A6F8XJQ2_9ACTN</name>
<dbReference type="EMBL" id="AP022870">
    <property type="protein sequence ID" value="BCB74040.1"/>
    <property type="molecule type" value="Genomic_DNA"/>
</dbReference>
<dbReference type="Pfam" id="PF00296">
    <property type="entry name" value="Bac_luciferase"/>
    <property type="match status" value="1"/>
</dbReference>
<organism evidence="6 7">
    <name type="scientific">Phytohabitans flavus</name>
    <dbReference type="NCBI Taxonomy" id="1076124"/>
    <lineage>
        <taxon>Bacteria</taxon>
        <taxon>Bacillati</taxon>
        <taxon>Actinomycetota</taxon>
        <taxon>Actinomycetes</taxon>
        <taxon>Micromonosporales</taxon>
        <taxon>Micromonosporaceae</taxon>
    </lineage>
</organism>
<dbReference type="InterPro" id="IPR050172">
    <property type="entry name" value="SsuD_RutA_monooxygenase"/>
</dbReference>